<dbReference type="InterPro" id="IPR001509">
    <property type="entry name" value="Epimerase_deHydtase"/>
</dbReference>
<dbReference type="GO" id="GO:0005737">
    <property type="term" value="C:cytoplasm"/>
    <property type="evidence" value="ECO:0007669"/>
    <property type="project" value="TreeGrafter"/>
</dbReference>
<evidence type="ECO:0000313" key="2">
    <source>
        <dbReference type="EMBL" id="NGO72047.1"/>
    </source>
</evidence>
<dbReference type="RefSeq" id="WP_165301739.1">
    <property type="nucleotide sequence ID" value="NZ_JAAKZZ010000391.1"/>
</dbReference>
<accession>A0A6G4X5C3</accession>
<feature type="domain" description="NAD-dependent epimerase/dehydratase" evidence="1">
    <location>
        <begin position="3"/>
        <end position="216"/>
    </location>
</feature>
<organism evidence="2 3">
    <name type="scientific">Streptomyces boncukensis</name>
    <dbReference type="NCBI Taxonomy" id="2711219"/>
    <lineage>
        <taxon>Bacteria</taxon>
        <taxon>Bacillati</taxon>
        <taxon>Actinomycetota</taxon>
        <taxon>Actinomycetes</taxon>
        <taxon>Kitasatosporales</taxon>
        <taxon>Streptomycetaceae</taxon>
        <taxon>Streptomyces</taxon>
    </lineage>
</organism>
<dbReference type="Proteomes" id="UP000477722">
    <property type="component" value="Unassembled WGS sequence"/>
</dbReference>
<dbReference type="PANTHER" id="PTHR48079">
    <property type="entry name" value="PROTEIN YEEZ"/>
    <property type="match status" value="1"/>
</dbReference>
<dbReference type="GO" id="GO:0004029">
    <property type="term" value="F:aldehyde dehydrogenase (NAD+) activity"/>
    <property type="evidence" value="ECO:0007669"/>
    <property type="project" value="TreeGrafter"/>
</dbReference>
<reference evidence="2 3" key="1">
    <citation type="submission" date="2020-02" db="EMBL/GenBank/DDBJ databases">
        <title>Whole-genome analyses of novel actinobacteria.</title>
        <authorList>
            <person name="Sahin N."/>
            <person name="Tatar D."/>
        </authorList>
    </citation>
    <scope>NUCLEOTIDE SEQUENCE [LARGE SCALE GENOMIC DNA]</scope>
    <source>
        <strain evidence="2 3">SB3404</strain>
    </source>
</reference>
<dbReference type="SUPFAM" id="SSF51735">
    <property type="entry name" value="NAD(P)-binding Rossmann-fold domains"/>
    <property type="match status" value="1"/>
</dbReference>
<name>A0A6G4X5C3_9ACTN</name>
<comment type="caution">
    <text evidence="2">The sequence shown here is derived from an EMBL/GenBank/DDBJ whole genome shotgun (WGS) entry which is preliminary data.</text>
</comment>
<sequence>MRVFITGATGFIGGSVAARLTREGHEVAGLARTREAAEALSSRGISPVRGALEDAPALTAAAQQADAVINAADSDHRPAVEALIAALSGTGKPLLHTSGTSIVGDDARGELSERIFTEADVLPGGPWEPEPDKAARVAIDRLVLDAAGQGVRSAVLCNSLIYGHGYGVRRDSVQIPRLAGQARRSGVARHIGPGRNLWSNVHIDDMVDLYLRALDRAPAGFFAFVEGGEESFGEITRAVADVLGLGPAESWDVKPAIEEWGYEPAVYALGSNSRVRGGAARRELGWEPRHGSAVAWVRQRLLADGPG</sequence>
<dbReference type="Pfam" id="PF01370">
    <property type="entry name" value="Epimerase"/>
    <property type="match status" value="1"/>
</dbReference>
<dbReference type="AlphaFoldDB" id="A0A6G4X5C3"/>
<dbReference type="Gene3D" id="3.40.50.720">
    <property type="entry name" value="NAD(P)-binding Rossmann-like Domain"/>
    <property type="match status" value="1"/>
</dbReference>
<protein>
    <submittedName>
        <fullName evidence="2">NAD-dependent epimerase/dehydratase family protein</fullName>
    </submittedName>
</protein>
<dbReference type="InterPro" id="IPR051783">
    <property type="entry name" value="NAD(P)-dependent_oxidoreduct"/>
</dbReference>
<gene>
    <name evidence="2" type="ORF">G5C65_27605</name>
</gene>
<dbReference type="EMBL" id="JAAKZZ010000391">
    <property type="protein sequence ID" value="NGO72047.1"/>
    <property type="molecule type" value="Genomic_DNA"/>
</dbReference>
<evidence type="ECO:0000259" key="1">
    <source>
        <dbReference type="Pfam" id="PF01370"/>
    </source>
</evidence>
<dbReference type="InterPro" id="IPR036291">
    <property type="entry name" value="NAD(P)-bd_dom_sf"/>
</dbReference>
<keyword evidence="3" id="KW-1185">Reference proteome</keyword>
<evidence type="ECO:0000313" key="3">
    <source>
        <dbReference type="Proteomes" id="UP000477722"/>
    </source>
</evidence>
<proteinExistence type="predicted"/>
<dbReference type="PANTHER" id="PTHR48079:SF6">
    <property type="entry name" value="NAD(P)-BINDING DOMAIN-CONTAINING PROTEIN-RELATED"/>
    <property type="match status" value="1"/>
</dbReference>